<organism evidence="1">
    <name type="scientific">Rhipicephalus microplus</name>
    <name type="common">Cattle tick</name>
    <name type="synonym">Boophilus microplus</name>
    <dbReference type="NCBI Taxonomy" id="6941"/>
    <lineage>
        <taxon>Eukaryota</taxon>
        <taxon>Metazoa</taxon>
        <taxon>Ecdysozoa</taxon>
        <taxon>Arthropoda</taxon>
        <taxon>Chelicerata</taxon>
        <taxon>Arachnida</taxon>
        <taxon>Acari</taxon>
        <taxon>Parasitiformes</taxon>
        <taxon>Ixodida</taxon>
        <taxon>Ixodoidea</taxon>
        <taxon>Ixodidae</taxon>
        <taxon>Rhipicephalinae</taxon>
        <taxon>Rhipicephalus</taxon>
        <taxon>Boophilus</taxon>
    </lineage>
</organism>
<sequence length="176" mass="19809">MGRKKSASGKILVLRQLRNRAPCNHCSCVSRFVCAFSSYFRAFAMKRANPFADDVPIQSKIFASEREVEKNCEKRMSAVYSRTLRMLYSASHQRHENAKPERGQANEAATMDTQPQQCGACHRNCTTKTSCTFCDRPSCDSCTRMCASCEKPYCTLCSVLRYTQQGEYATCLSCGN</sequence>
<dbReference type="Pfam" id="PF05458">
    <property type="entry name" value="Siva"/>
    <property type="match status" value="1"/>
</dbReference>
<dbReference type="GO" id="GO:0097191">
    <property type="term" value="P:extrinsic apoptotic signaling pathway"/>
    <property type="evidence" value="ECO:0007669"/>
    <property type="project" value="TreeGrafter"/>
</dbReference>
<protein>
    <submittedName>
        <fullName evidence="1">Putative apoptosis regulatory protein siva ovary overexpressed</fullName>
    </submittedName>
</protein>
<dbReference type="InterPro" id="IPR022773">
    <property type="entry name" value="Siva"/>
</dbReference>
<dbReference type="AlphaFoldDB" id="A0A6M2D3J2"/>
<proteinExistence type="predicted"/>
<reference evidence="1" key="1">
    <citation type="submission" date="2019-09" db="EMBL/GenBank/DDBJ databases">
        <title>Organ-specific transcriptomic study of the physiology of the cattle tick, Rhipicephalus microplus.</title>
        <authorList>
            <person name="Tirloni L."/>
            <person name="Braz G."/>
            <person name="Gandara A.C.P."/>
            <person name="Sabadin G.A."/>
            <person name="da Silva R.M."/>
            <person name="Guizzo M.G."/>
            <person name="Machado J.A."/>
            <person name="Costa E.P."/>
            <person name="Gomes H.F."/>
            <person name="Moraes J."/>
            <person name="Mota M.B.S."/>
            <person name="Mesquita R.D."/>
            <person name="Alvarenga P.H."/>
            <person name="Alves F."/>
            <person name="Seixas A."/>
            <person name="da Fonseca R.N."/>
            <person name="Fogaca A."/>
            <person name="Logullo C."/>
            <person name="Tanaka A."/>
            <person name="Daffre S."/>
            <person name="Termignoni C."/>
            <person name="Vaz I.S.Jr."/>
            <person name="Oliveira P.L."/>
            <person name="Ribeiro J.M."/>
        </authorList>
    </citation>
    <scope>NUCLEOTIDE SEQUENCE</scope>
    <source>
        <strain evidence="1">Porto Alegre</strain>
    </source>
</reference>
<name>A0A6M2D3J2_RHIMP</name>
<dbReference type="OrthoDB" id="6481572at2759"/>
<accession>A0A6M2D3J2</accession>
<dbReference type="EMBL" id="GHWJ01007151">
    <property type="protein sequence ID" value="NOV39888.1"/>
    <property type="molecule type" value="Transcribed_RNA"/>
</dbReference>
<evidence type="ECO:0000313" key="1">
    <source>
        <dbReference type="EMBL" id="NOV39888.1"/>
    </source>
</evidence>
<dbReference type="PANTHER" id="PTHR14365:SF1">
    <property type="entry name" value="APOPTOSIS REGULATORY PROTEIN SIVA"/>
    <property type="match status" value="1"/>
</dbReference>
<dbReference type="PANTHER" id="PTHR14365">
    <property type="entry name" value="APOPTOSIS REGULATORY PROTEIN SIVA"/>
    <property type="match status" value="1"/>
</dbReference>
<dbReference type="VEuPathDB" id="VectorBase:LOC119181050"/>
<dbReference type="GO" id="GO:0005175">
    <property type="term" value="F:CD27 receptor binding"/>
    <property type="evidence" value="ECO:0007669"/>
    <property type="project" value="TreeGrafter"/>
</dbReference>